<dbReference type="AlphaFoldDB" id="A0A8H4VNY9"/>
<name>A0A8H4VNY9_9AGAR</name>
<keyword evidence="2" id="KW-0472">Membrane</keyword>
<keyword evidence="2" id="KW-1133">Transmembrane helix</keyword>
<dbReference type="PANTHER" id="PTHR35043:SF7">
    <property type="entry name" value="TRANSCRIPTION FACTOR DOMAIN-CONTAINING PROTEIN"/>
    <property type="match status" value="1"/>
</dbReference>
<dbReference type="EMBL" id="JAACJL010000031">
    <property type="protein sequence ID" value="KAF4616963.1"/>
    <property type="molecule type" value="Genomic_DNA"/>
</dbReference>
<feature type="region of interest" description="Disordered" evidence="1">
    <location>
        <begin position="222"/>
        <end position="243"/>
    </location>
</feature>
<feature type="chain" id="PRO_5034142451" evidence="3">
    <location>
        <begin position="18"/>
        <end position="412"/>
    </location>
</feature>
<proteinExistence type="predicted"/>
<feature type="transmembrane region" description="Helical" evidence="2">
    <location>
        <begin position="319"/>
        <end position="346"/>
    </location>
</feature>
<protein>
    <submittedName>
        <fullName evidence="4">Uncharacterized protein</fullName>
    </submittedName>
</protein>
<keyword evidence="3" id="KW-0732">Signal</keyword>
<keyword evidence="5" id="KW-1185">Reference proteome</keyword>
<comment type="caution">
    <text evidence="4">The sequence shown here is derived from an EMBL/GenBank/DDBJ whole genome shotgun (WGS) entry which is preliminary data.</text>
</comment>
<dbReference type="Proteomes" id="UP000521872">
    <property type="component" value="Unassembled WGS sequence"/>
</dbReference>
<keyword evidence="2" id="KW-0812">Transmembrane</keyword>
<dbReference type="PANTHER" id="PTHR35043">
    <property type="entry name" value="TRANSCRIPTION FACTOR DOMAIN-CONTAINING PROTEIN"/>
    <property type="match status" value="1"/>
</dbReference>
<accession>A0A8H4VNY9</accession>
<sequence>MLLYAILCLAVYGSSNTIPITALAPHNNDIFTTGSNDSDSVCPRTRPEIIWSCLATILAASWVSVHPNMPVVWGPANGKEFVAVYRKKNDRFHWTKTHGFFLQMGGFVLYEDGKAHTLLDWNTLMEYYKRGQVDLSSITETMINDHSKADGFGKGIALLQTTWFIIQCSARFFDDHLVLTELELVTTALALLSFLTYILWWNKPFNAETPIPIILSRPDSNPEESLLQTNNEGPSSPPTVPMSGKSALVDRVSGLYHVTTRLLSFKTPLWALFYASKPSSELTIIQMRLASFSIAALFGGIHCVGWSSKIVFHTHAASLLWRILTVVITASPLVWIMLFVVGYANLEYPGGNFLKRMYLFLGFVSMVLTTLSIPVYVFSRITLLIVAFVELRGVPQGALDNLQWANVLPFIH</sequence>
<evidence type="ECO:0000256" key="3">
    <source>
        <dbReference type="SAM" id="SignalP"/>
    </source>
</evidence>
<gene>
    <name evidence="4" type="ORF">D9613_008724</name>
</gene>
<feature type="transmembrane region" description="Helical" evidence="2">
    <location>
        <begin position="358"/>
        <end position="378"/>
    </location>
</feature>
<feature type="signal peptide" evidence="3">
    <location>
        <begin position="1"/>
        <end position="17"/>
    </location>
</feature>
<evidence type="ECO:0000256" key="2">
    <source>
        <dbReference type="SAM" id="Phobius"/>
    </source>
</evidence>
<reference evidence="4 5" key="1">
    <citation type="submission" date="2019-12" db="EMBL/GenBank/DDBJ databases">
        <authorList>
            <person name="Floudas D."/>
            <person name="Bentzer J."/>
            <person name="Ahren D."/>
            <person name="Johansson T."/>
            <person name="Persson P."/>
            <person name="Tunlid A."/>
        </authorList>
    </citation>
    <scope>NUCLEOTIDE SEQUENCE [LARGE SCALE GENOMIC DNA]</scope>
    <source>
        <strain evidence="4 5">CBS 102.39</strain>
    </source>
</reference>
<evidence type="ECO:0000313" key="5">
    <source>
        <dbReference type="Proteomes" id="UP000521872"/>
    </source>
</evidence>
<evidence type="ECO:0000256" key="1">
    <source>
        <dbReference type="SAM" id="MobiDB-lite"/>
    </source>
</evidence>
<organism evidence="4 5">
    <name type="scientific">Agrocybe pediades</name>
    <dbReference type="NCBI Taxonomy" id="84607"/>
    <lineage>
        <taxon>Eukaryota</taxon>
        <taxon>Fungi</taxon>
        <taxon>Dikarya</taxon>
        <taxon>Basidiomycota</taxon>
        <taxon>Agaricomycotina</taxon>
        <taxon>Agaricomycetes</taxon>
        <taxon>Agaricomycetidae</taxon>
        <taxon>Agaricales</taxon>
        <taxon>Agaricineae</taxon>
        <taxon>Strophariaceae</taxon>
        <taxon>Agrocybe</taxon>
    </lineage>
</organism>
<evidence type="ECO:0000313" key="4">
    <source>
        <dbReference type="EMBL" id="KAF4616963.1"/>
    </source>
</evidence>
<feature type="transmembrane region" description="Helical" evidence="2">
    <location>
        <begin position="289"/>
        <end position="307"/>
    </location>
</feature>